<dbReference type="GO" id="GO:0016887">
    <property type="term" value="F:ATP hydrolysis activity"/>
    <property type="evidence" value="ECO:0007669"/>
    <property type="project" value="InterPro"/>
</dbReference>
<dbReference type="Pfam" id="PF00005">
    <property type="entry name" value="ABC_tran"/>
    <property type="match status" value="1"/>
</dbReference>
<organism evidence="10 11">
    <name type="scientific">Paenibacillus agilis</name>
    <dbReference type="NCBI Taxonomy" id="3020863"/>
    <lineage>
        <taxon>Bacteria</taxon>
        <taxon>Bacillati</taxon>
        <taxon>Bacillota</taxon>
        <taxon>Bacilli</taxon>
        <taxon>Bacillales</taxon>
        <taxon>Paenibacillaceae</taxon>
        <taxon>Paenibacillus</taxon>
    </lineage>
</organism>
<dbReference type="GO" id="GO:0043190">
    <property type="term" value="C:ATP-binding cassette (ABC) transporter complex"/>
    <property type="evidence" value="ECO:0007669"/>
    <property type="project" value="TreeGrafter"/>
</dbReference>
<comment type="caution">
    <text evidence="10">The sequence shown here is derived from an EMBL/GenBank/DDBJ whole genome shotgun (WGS) entry which is preliminary data.</text>
</comment>
<dbReference type="PROSITE" id="PS50893">
    <property type="entry name" value="ABC_TRANSPORTER_2"/>
    <property type="match status" value="1"/>
</dbReference>
<dbReference type="PANTHER" id="PTHR43553">
    <property type="entry name" value="HEAVY METAL TRANSPORTER"/>
    <property type="match status" value="1"/>
</dbReference>
<dbReference type="FunFam" id="3.40.50.300:FF:000224">
    <property type="entry name" value="Energy-coupling factor transporter ATP-binding protein EcfA"/>
    <property type="match status" value="1"/>
</dbReference>
<dbReference type="SMART" id="SM00382">
    <property type="entry name" value="AAA"/>
    <property type="match status" value="1"/>
</dbReference>
<feature type="domain" description="ABC transporter" evidence="9">
    <location>
        <begin position="9"/>
        <end position="248"/>
    </location>
</feature>
<comment type="subcellular location">
    <subcellularLocation>
        <location evidence="1">Cell membrane</location>
        <topology evidence="1">Peripheral membrane protein</topology>
    </subcellularLocation>
</comment>
<dbReference type="SUPFAM" id="SSF52540">
    <property type="entry name" value="P-loop containing nucleoside triphosphate hydrolases"/>
    <property type="match status" value="1"/>
</dbReference>
<dbReference type="OrthoDB" id="9784332at2"/>
<reference evidence="10 11" key="1">
    <citation type="submission" date="2019-07" db="EMBL/GenBank/DDBJ databases">
        <authorList>
            <person name="Kim J."/>
        </authorList>
    </citation>
    <scope>NUCLEOTIDE SEQUENCE [LARGE SCALE GENOMIC DNA]</scope>
    <source>
        <strain evidence="10 11">N4</strain>
    </source>
</reference>
<dbReference type="GO" id="GO:0015087">
    <property type="term" value="F:cobalt ion transmembrane transporter activity"/>
    <property type="evidence" value="ECO:0007669"/>
    <property type="project" value="UniProtKB-ARBA"/>
</dbReference>
<protein>
    <submittedName>
        <fullName evidence="10">Energy-coupling factor transporter ATPase</fullName>
    </submittedName>
</protein>
<evidence type="ECO:0000256" key="3">
    <source>
        <dbReference type="ARBA" id="ARBA00022448"/>
    </source>
</evidence>
<dbReference type="GO" id="GO:0005524">
    <property type="term" value="F:ATP binding"/>
    <property type="evidence" value="ECO:0007669"/>
    <property type="project" value="UniProtKB-KW"/>
</dbReference>
<dbReference type="InterPro" id="IPR050095">
    <property type="entry name" value="ECF_ABC_transporter_ATP-bd"/>
</dbReference>
<evidence type="ECO:0000256" key="8">
    <source>
        <dbReference type="ARBA" id="ARBA00023136"/>
    </source>
</evidence>
<keyword evidence="5" id="KW-0547">Nucleotide-binding</keyword>
<keyword evidence="3" id="KW-0813">Transport</keyword>
<accession>A0A559IPL2</accession>
<comment type="similarity">
    <text evidence="2">Belongs to the ABC transporter superfamily.</text>
</comment>
<dbReference type="Proteomes" id="UP000318102">
    <property type="component" value="Unassembled WGS sequence"/>
</dbReference>
<dbReference type="InterPro" id="IPR015856">
    <property type="entry name" value="ABC_transpr_CbiO/EcfA_su"/>
</dbReference>
<keyword evidence="7" id="KW-1278">Translocase</keyword>
<dbReference type="RefSeq" id="WP_144992211.1">
    <property type="nucleotide sequence ID" value="NZ_VNJK01000002.1"/>
</dbReference>
<proteinExistence type="inferred from homology"/>
<evidence type="ECO:0000256" key="5">
    <source>
        <dbReference type="ARBA" id="ARBA00022741"/>
    </source>
</evidence>
<dbReference type="PANTHER" id="PTHR43553:SF27">
    <property type="entry name" value="ENERGY-COUPLING FACTOR TRANSPORTER ATP-BINDING PROTEIN ECFA2"/>
    <property type="match status" value="1"/>
</dbReference>
<dbReference type="InterPro" id="IPR027417">
    <property type="entry name" value="P-loop_NTPase"/>
</dbReference>
<dbReference type="InterPro" id="IPR003593">
    <property type="entry name" value="AAA+_ATPase"/>
</dbReference>
<dbReference type="Gene3D" id="3.40.50.300">
    <property type="entry name" value="P-loop containing nucleotide triphosphate hydrolases"/>
    <property type="match status" value="1"/>
</dbReference>
<keyword evidence="11" id="KW-1185">Reference proteome</keyword>
<sequence length="357" mass="39478">MAIVSSEKLGYQYVVNGGSAQSFALKDISFEWEQGQFYAILGAAGSGKSTLLQHLNGILQPTVGRIRVLDVMFEAGVKQKGLKPLRKRVGLVFQFPEQQLFADTVEQDLMFGPLQFGMSEQEARQAAREALHTVGLPEAVLTMNPFQLSGGQMRKAAIAAVLASNPDLLVLDEPTATLDPLSRQELIQLLHRLTVEQGKTVVVVTHRLDEVLPAASHYMLMKAGRLVFQGSRAELLAQPLQLQDAGLALPAALRLRQLLDERCKERSSVLEAKGQEVPITASEWAERLIEVRQIHQMRKREQDGEQALSPTVRSTKLLQQQQSEQSAELGANVYYAITRDSESAVRSLCVLKGEDER</sequence>
<evidence type="ECO:0000313" key="10">
    <source>
        <dbReference type="EMBL" id="TVX89582.1"/>
    </source>
</evidence>
<evidence type="ECO:0000256" key="6">
    <source>
        <dbReference type="ARBA" id="ARBA00022840"/>
    </source>
</evidence>
<keyword evidence="4" id="KW-1003">Cell membrane</keyword>
<dbReference type="GO" id="GO:0042626">
    <property type="term" value="F:ATPase-coupled transmembrane transporter activity"/>
    <property type="evidence" value="ECO:0007669"/>
    <property type="project" value="TreeGrafter"/>
</dbReference>
<evidence type="ECO:0000313" key="11">
    <source>
        <dbReference type="Proteomes" id="UP000318102"/>
    </source>
</evidence>
<dbReference type="InterPro" id="IPR003439">
    <property type="entry name" value="ABC_transporter-like_ATP-bd"/>
</dbReference>
<dbReference type="AlphaFoldDB" id="A0A559IPL2"/>
<dbReference type="InterPro" id="IPR017871">
    <property type="entry name" value="ABC_transporter-like_CS"/>
</dbReference>
<evidence type="ECO:0000256" key="4">
    <source>
        <dbReference type="ARBA" id="ARBA00022475"/>
    </source>
</evidence>
<dbReference type="CDD" id="cd03225">
    <property type="entry name" value="ABC_cobalt_CbiO_domain1"/>
    <property type="match status" value="1"/>
</dbReference>
<dbReference type="PROSITE" id="PS00211">
    <property type="entry name" value="ABC_TRANSPORTER_1"/>
    <property type="match status" value="1"/>
</dbReference>
<evidence type="ECO:0000259" key="9">
    <source>
        <dbReference type="PROSITE" id="PS50893"/>
    </source>
</evidence>
<name>A0A559IPL2_9BACL</name>
<evidence type="ECO:0000256" key="1">
    <source>
        <dbReference type="ARBA" id="ARBA00004202"/>
    </source>
</evidence>
<gene>
    <name evidence="10" type="ORF">FPZ44_17550</name>
</gene>
<dbReference type="EMBL" id="VNJK01000002">
    <property type="protein sequence ID" value="TVX89582.1"/>
    <property type="molecule type" value="Genomic_DNA"/>
</dbReference>
<keyword evidence="6" id="KW-0067">ATP-binding</keyword>
<keyword evidence="8" id="KW-0472">Membrane</keyword>
<evidence type="ECO:0000256" key="7">
    <source>
        <dbReference type="ARBA" id="ARBA00022967"/>
    </source>
</evidence>
<evidence type="ECO:0000256" key="2">
    <source>
        <dbReference type="ARBA" id="ARBA00005417"/>
    </source>
</evidence>